<dbReference type="PANTHER" id="PTHR43042">
    <property type="entry name" value="SAM-DEPENDENT METHYLTRANSFERASE"/>
    <property type="match status" value="1"/>
</dbReference>
<name>A4A282_9BACT</name>
<dbReference type="InterPro" id="IPR013780">
    <property type="entry name" value="Glyco_hydro_b"/>
</dbReference>
<gene>
    <name evidence="5" type="ORF">DSM3645_15875</name>
</gene>
<evidence type="ECO:0000313" key="6">
    <source>
        <dbReference type="Proteomes" id="UP000004358"/>
    </source>
</evidence>
<organism evidence="5 6">
    <name type="scientific">Blastopirellula marina DSM 3645</name>
    <dbReference type="NCBI Taxonomy" id="314230"/>
    <lineage>
        <taxon>Bacteria</taxon>
        <taxon>Pseudomonadati</taxon>
        <taxon>Planctomycetota</taxon>
        <taxon>Planctomycetia</taxon>
        <taxon>Pirellulales</taxon>
        <taxon>Pirellulaceae</taxon>
        <taxon>Blastopirellula</taxon>
    </lineage>
</organism>
<evidence type="ECO:0000256" key="2">
    <source>
        <dbReference type="ARBA" id="ARBA00022679"/>
    </source>
</evidence>
<dbReference type="Proteomes" id="UP000004358">
    <property type="component" value="Unassembled WGS sequence"/>
</dbReference>
<dbReference type="OrthoDB" id="9805492at2"/>
<reference evidence="5 6" key="1">
    <citation type="submission" date="2006-02" db="EMBL/GenBank/DDBJ databases">
        <authorList>
            <person name="Amann R."/>
            <person name="Ferriera S."/>
            <person name="Johnson J."/>
            <person name="Kravitz S."/>
            <person name="Halpern A."/>
            <person name="Remington K."/>
            <person name="Beeson K."/>
            <person name="Tran B."/>
            <person name="Rogers Y.-H."/>
            <person name="Friedman R."/>
            <person name="Venter J.C."/>
        </authorList>
    </citation>
    <scope>NUCLEOTIDE SEQUENCE [LARGE SCALE GENOMIC DNA]</scope>
    <source>
        <strain evidence="5 6">DSM 3645</strain>
    </source>
</reference>
<dbReference type="STRING" id="314230.DSM3645_15875"/>
<evidence type="ECO:0000256" key="3">
    <source>
        <dbReference type="ARBA" id="ARBA00022691"/>
    </source>
</evidence>
<keyword evidence="3" id="KW-0949">S-adenosyl-L-methionine</keyword>
<keyword evidence="1" id="KW-0489">Methyltransferase</keyword>
<evidence type="ECO:0000256" key="1">
    <source>
        <dbReference type="ARBA" id="ARBA00022603"/>
    </source>
</evidence>
<dbReference type="HOGENOM" id="CLU_051804_1_0_0"/>
<dbReference type="Gene3D" id="2.60.40.1180">
    <property type="entry name" value="Golgi alpha-mannosidase II"/>
    <property type="match status" value="1"/>
</dbReference>
<evidence type="ECO:0000313" key="5">
    <source>
        <dbReference type="EMBL" id="EAQ77114.1"/>
    </source>
</evidence>
<proteinExistence type="predicted"/>
<dbReference type="Gene3D" id="3.40.50.150">
    <property type="entry name" value="Vaccinia Virus protein VP39"/>
    <property type="match status" value="1"/>
</dbReference>
<dbReference type="Pfam" id="PF10672">
    <property type="entry name" value="Methyltrans_SAM"/>
    <property type="match status" value="1"/>
</dbReference>
<feature type="domain" description="S-adenosylmethionine-dependent methyltransferase" evidence="4">
    <location>
        <begin position="69"/>
        <end position="240"/>
    </location>
</feature>
<dbReference type="InterPro" id="IPR029063">
    <property type="entry name" value="SAM-dependent_MTases_sf"/>
</dbReference>
<accession>A4A282</accession>
<dbReference type="SUPFAM" id="SSF53335">
    <property type="entry name" value="S-adenosyl-L-methionine-dependent methyltransferases"/>
    <property type="match status" value="1"/>
</dbReference>
<sequence length="280" mass="31367">MFTPDQYQLLDFGDGRKLERFGAFLLDRLSPAADANRPHRRDLWRDSACCYERTTGDRGAWRPADALPVTWTITHGAFCFELKPTEFGHLGVFPEQAENWDWLADWVTQRESAKVLNLFAYTGGSTLAAAAAGAEVTHVDAAKNVVAWARRNADLSSLADTPIRWIADDARKFVRREQKRGARYDAIVLDPPSYGHGGKREIWRVEQDLPALLQDLRAIATDDAAILLTCHSPGLGPVQLRQMLELHFFGRKAARLEARPLFITAADGRRLPSGSLARWS</sequence>
<evidence type="ECO:0000259" key="4">
    <source>
        <dbReference type="Pfam" id="PF10672"/>
    </source>
</evidence>
<dbReference type="InterPro" id="IPR019614">
    <property type="entry name" value="SAM-dep_methyl-trfase"/>
</dbReference>
<dbReference type="RefSeq" id="WP_002651073.1">
    <property type="nucleotide sequence ID" value="NZ_CH672376.1"/>
</dbReference>
<protein>
    <recommendedName>
        <fullName evidence="4">S-adenosylmethionine-dependent methyltransferase domain-containing protein</fullName>
    </recommendedName>
</protein>
<comment type="caution">
    <text evidence="5">The sequence shown here is derived from an EMBL/GenBank/DDBJ whole genome shotgun (WGS) entry which is preliminary data.</text>
</comment>
<dbReference type="eggNOG" id="COG1092">
    <property type="taxonomic scope" value="Bacteria"/>
</dbReference>
<dbReference type="AlphaFoldDB" id="A4A282"/>
<dbReference type="PANTHER" id="PTHR43042:SF2">
    <property type="entry name" value="SAM-DEPENDENT METHYLTRANSFERASE"/>
    <property type="match status" value="1"/>
</dbReference>
<dbReference type="CDD" id="cd02440">
    <property type="entry name" value="AdoMet_MTases"/>
    <property type="match status" value="1"/>
</dbReference>
<dbReference type="EMBL" id="AANZ01000042">
    <property type="protein sequence ID" value="EAQ77114.1"/>
    <property type="molecule type" value="Genomic_DNA"/>
</dbReference>
<dbReference type="GO" id="GO:0032259">
    <property type="term" value="P:methylation"/>
    <property type="evidence" value="ECO:0007669"/>
    <property type="project" value="UniProtKB-KW"/>
</dbReference>
<dbReference type="GO" id="GO:0008168">
    <property type="term" value="F:methyltransferase activity"/>
    <property type="evidence" value="ECO:0007669"/>
    <property type="project" value="UniProtKB-KW"/>
</dbReference>
<keyword evidence="2" id="KW-0808">Transferase</keyword>